<dbReference type="EMBL" id="OV121137">
    <property type="protein sequence ID" value="CAH0558836.1"/>
    <property type="molecule type" value="Genomic_DNA"/>
</dbReference>
<feature type="region of interest" description="Disordered" evidence="2">
    <location>
        <begin position="246"/>
        <end position="290"/>
    </location>
</feature>
<evidence type="ECO:0000313" key="4">
    <source>
        <dbReference type="Proteomes" id="UP001154078"/>
    </source>
</evidence>
<dbReference type="GO" id="GO:0003677">
    <property type="term" value="F:DNA binding"/>
    <property type="evidence" value="ECO:0007669"/>
    <property type="project" value="InterPro"/>
</dbReference>
<dbReference type="GO" id="GO:0015074">
    <property type="term" value="P:DNA integration"/>
    <property type="evidence" value="ECO:0007669"/>
    <property type="project" value="InterPro"/>
</dbReference>
<dbReference type="InterPro" id="IPR011010">
    <property type="entry name" value="DNA_brk_join_enz"/>
</dbReference>
<dbReference type="PANTHER" id="PTHR33480:SF1">
    <property type="entry name" value="TYR RECOMBINASE DOMAIN-CONTAINING PROTEIN"/>
    <property type="match status" value="1"/>
</dbReference>
<protein>
    <submittedName>
        <fullName evidence="3">Uncharacterized protein</fullName>
    </submittedName>
</protein>
<dbReference type="GO" id="GO:0006310">
    <property type="term" value="P:DNA recombination"/>
    <property type="evidence" value="ECO:0007669"/>
    <property type="project" value="UniProtKB-KW"/>
</dbReference>
<evidence type="ECO:0000313" key="3">
    <source>
        <dbReference type="EMBL" id="CAH0558836.1"/>
    </source>
</evidence>
<dbReference type="Proteomes" id="UP001154078">
    <property type="component" value="Chromosome 6"/>
</dbReference>
<dbReference type="OrthoDB" id="10066972at2759"/>
<dbReference type="Gene3D" id="1.10.443.10">
    <property type="entry name" value="Intergrase catalytic core"/>
    <property type="match status" value="1"/>
</dbReference>
<keyword evidence="1" id="KW-0233">DNA recombination</keyword>
<gene>
    <name evidence="3" type="ORF">MELIAE_LOCUS9076</name>
</gene>
<evidence type="ECO:0000256" key="2">
    <source>
        <dbReference type="SAM" id="MobiDB-lite"/>
    </source>
</evidence>
<accession>A0A9P0B6S0</accession>
<dbReference type="AlphaFoldDB" id="A0A9P0B6S0"/>
<keyword evidence="4" id="KW-1185">Reference proteome</keyword>
<feature type="compositionally biased region" description="Basic and acidic residues" evidence="2">
    <location>
        <begin position="246"/>
        <end position="255"/>
    </location>
</feature>
<feature type="compositionally biased region" description="Acidic residues" evidence="2">
    <location>
        <begin position="277"/>
        <end position="290"/>
    </location>
</feature>
<name>A0A9P0B6S0_BRAAE</name>
<proteinExistence type="predicted"/>
<sequence>MNRARFLVHLATRKGDEDVDSCLPARKKRLERFAVPLQDLIHELPDQPSSEKVNNYLQNLQIMPDLTDKNKENILNTCNTENKIIVHNVINLDNTVSKNYQTELGYSYTNCQNVSEDLKIQDNESPLIISKSPSEFETSGKNQIASLDKSPATTAVKKVVPSEEYSESYFGQPSLETVYHCMQNMQIIPDLTEKSNNAVDPYEFTGLDNVLATCNMPEKSLIHSDINTAPNKYGFVLNDLSMNDPKNSEHYKKQDNLSPSVTYKSSEEYSENNLDCNSDDDDYVPDTESETSEVTHFFSSEESEASLPIPLTEKPCTYSVIEKSSSRPTEQISTRVSNSVKHSFYTGIKTNLNTDKNLCPVCFEEVGHFSRHLIRKHSEDETVKKILKMPMKSKERRDAILALRKKGNFVLNQEQKILKPVRKPTTNNDNDYFPCVDCLDVKNGDSKVRHLTQAQTFLASTGLLGNYLNKSRLKKNVFSVMRPDEISFAAKNDPLICLFGESYLNKHKRKQMNVVVSNKMRELARLQLALKKSTTINGLMEVLKPEMYNHIITAAKIISGYNSNTQTFKASSLALHLGTSLKFLCDIGRKALVTKDPLFEHSDVDKKQKEISDLKDMIHSHWCNDLSSLANKVLNENKVDKPKILPLTEDVQAFNKYVTNLADKAYEKIKAGKDVVANYKLLAECTLSIVLVFNRKRIGEVQFLDIQSYERNFSAKNQKECLNSLTELEKSMSATFKRVVVFGKGSKPVPILFTKRMQQFVDILLKIRRENDIVPDSNKYVFANPGSVDRWMSGSSALRKLAFKCGAKKPELLTSTRFRKQIATILQLMCFEKTEMEQIAKFMGHTEKTHTEFYRLTEDVFQTAKVAKVLLLLNAGKGTEFKGKSLSEIQVDGDLIDDDETESEIKNMKTTTEMEMATEIKDDDTAMSADTQSDNDEESLDVITMKLNPSSPSPVKKKTYKRIADSNPQPRCSNIKMANRIRWDPKGKKIVLDFFKKHLKTRTVPKKEECLTLIKQHPNLFKESDWVRHGEESNLGDDVATSKKAVQVRRRVRDARCLGGRERMAAS</sequence>
<dbReference type="SUPFAM" id="SSF56349">
    <property type="entry name" value="DNA breaking-rejoining enzymes"/>
    <property type="match status" value="1"/>
</dbReference>
<organism evidence="3 4">
    <name type="scientific">Brassicogethes aeneus</name>
    <name type="common">Rape pollen beetle</name>
    <name type="synonym">Meligethes aeneus</name>
    <dbReference type="NCBI Taxonomy" id="1431903"/>
    <lineage>
        <taxon>Eukaryota</taxon>
        <taxon>Metazoa</taxon>
        <taxon>Ecdysozoa</taxon>
        <taxon>Arthropoda</taxon>
        <taxon>Hexapoda</taxon>
        <taxon>Insecta</taxon>
        <taxon>Pterygota</taxon>
        <taxon>Neoptera</taxon>
        <taxon>Endopterygota</taxon>
        <taxon>Coleoptera</taxon>
        <taxon>Polyphaga</taxon>
        <taxon>Cucujiformia</taxon>
        <taxon>Nitidulidae</taxon>
        <taxon>Meligethinae</taxon>
        <taxon>Brassicogethes</taxon>
    </lineage>
</organism>
<dbReference type="PANTHER" id="PTHR33480">
    <property type="entry name" value="SET DOMAIN-CONTAINING PROTEIN-RELATED"/>
    <property type="match status" value="1"/>
</dbReference>
<dbReference type="InterPro" id="IPR013762">
    <property type="entry name" value="Integrase-like_cat_sf"/>
</dbReference>
<reference evidence="3" key="1">
    <citation type="submission" date="2021-12" db="EMBL/GenBank/DDBJ databases">
        <authorList>
            <person name="King R."/>
        </authorList>
    </citation>
    <scope>NUCLEOTIDE SEQUENCE</scope>
</reference>
<evidence type="ECO:0000256" key="1">
    <source>
        <dbReference type="ARBA" id="ARBA00023172"/>
    </source>
</evidence>